<dbReference type="Proteomes" id="UP000593561">
    <property type="component" value="Unassembled WGS sequence"/>
</dbReference>
<name>A0A7J8R4J4_GOSDV</name>
<proteinExistence type="predicted"/>
<gene>
    <name evidence="1" type="ORF">Godav_020931</name>
</gene>
<evidence type="ECO:0000313" key="2">
    <source>
        <dbReference type="Proteomes" id="UP000593561"/>
    </source>
</evidence>
<reference evidence="1 2" key="1">
    <citation type="journal article" date="2019" name="Genome Biol. Evol.">
        <title>Insights into the evolution of the New World diploid cottons (Gossypium, subgenus Houzingenia) based on genome sequencing.</title>
        <authorList>
            <person name="Grover C.E."/>
            <person name="Arick M.A. 2nd"/>
            <person name="Thrash A."/>
            <person name="Conover J.L."/>
            <person name="Sanders W.S."/>
            <person name="Peterson D.G."/>
            <person name="Frelichowski J.E."/>
            <person name="Scheffler J.A."/>
            <person name="Scheffler B.E."/>
            <person name="Wendel J.F."/>
        </authorList>
    </citation>
    <scope>NUCLEOTIDE SEQUENCE [LARGE SCALE GENOMIC DNA]</scope>
    <source>
        <strain evidence="1">27</strain>
        <tissue evidence="1">Leaf</tissue>
    </source>
</reference>
<dbReference type="EMBL" id="JABFAC010000003">
    <property type="protein sequence ID" value="MBA0608744.1"/>
    <property type="molecule type" value="Genomic_DNA"/>
</dbReference>
<evidence type="ECO:0000313" key="1">
    <source>
        <dbReference type="EMBL" id="MBA0608744.1"/>
    </source>
</evidence>
<dbReference type="AlphaFoldDB" id="A0A7J8R4J4"/>
<protein>
    <submittedName>
        <fullName evidence="1">Uncharacterized protein</fullName>
    </submittedName>
</protein>
<sequence>MLRALESNGIFEKLIILSVATNLIGKSNGKKKEIH</sequence>
<comment type="caution">
    <text evidence="1">The sequence shown here is derived from an EMBL/GenBank/DDBJ whole genome shotgun (WGS) entry which is preliminary data.</text>
</comment>
<organism evidence="1 2">
    <name type="scientific">Gossypium davidsonii</name>
    <name type="common">Davidson's cotton</name>
    <name type="synonym">Gossypium klotzschianum subsp. davidsonii</name>
    <dbReference type="NCBI Taxonomy" id="34287"/>
    <lineage>
        <taxon>Eukaryota</taxon>
        <taxon>Viridiplantae</taxon>
        <taxon>Streptophyta</taxon>
        <taxon>Embryophyta</taxon>
        <taxon>Tracheophyta</taxon>
        <taxon>Spermatophyta</taxon>
        <taxon>Magnoliopsida</taxon>
        <taxon>eudicotyledons</taxon>
        <taxon>Gunneridae</taxon>
        <taxon>Pentapetalae</taxon>
        <taxon>rosids</taxon>
        <taxon>malvids</taxon>
        <taxon>Malvales</taxon>
        <taxon>Malvaceae</taxon>
        <taxon>Malvoideae</taxon>
        <taxon>Gossypium</taxon>
    </lineage>
</organism>
<keyword evidence="2" id="KW-1185">Reference proteome</keyword>
<accession>A0A7J8R4J4</accession>